<evidence type="ECO:0000256" key="2">
    <source>
        <dbReference type="SAM" id="MobiDB-lite"/>
    </source>
</evidence>
<accession>A0A1Q9D0I6</accession>
<dbReference type="Gene3D" id="3.40.630.40">
    <property type="entry name" value="Zn-dependent exopeptidases"/>
    <property type="match status" value="1"/>
</dbReference>
<evidence type="ECO:0000313" key="4">
    <source>
        <dbReference type="EMBL" id="OLP88667.1"/>
    </source>
</evidence>
<keyword evidence="1" id="KW-0175">Coiled coil</keyword>
<feature type="region of interest" description="Disordered" evidence="2">
    <location>
        <begin position="3397"/>
        <end position="3420"/>
    </location>
</feature>
<keyword evidence="3" id="KW-0472">Membrane</keyword>
<comment type="caution">
    <text evidence="4">The sequence shown here is derived from an EMBL/GenBank/DDBJ whole genome shotgun (WGS) entry which is preliminary data.</text>
</comment>
<protein>
    <submittedName>
        <fullName evidence="4">Uncharacterized protein</fullName>
    </submittedName>
</protein>
<reference evidence="4 5" key="1">
    <citation type="submission" date="2016-02" db="EMBL/GenBank/DDBJ databases">
        <title>Genome analysis of coral dinoflagellate symbionts highlights evolutionary adaptations to a symbiotic lifestyle.</title>
        <authorList>
            <person name="Aranda M."/>
            <person name="Li Y."/>
            <person name="Liew Y.J."/>
            <person name="Baumgarten S."/>
            <person name="Simakov O."/>
            <person name="Wilson M."/>
            <person name="Piel J."/>
            <person name="Ashoor H."/>
            <person name="Bougouffa S."/>
            <person name="Bajic V.B."/>
            <person name="Ryu T."/>
            <person name="Ravasi T."/>
            <person name="Bayer T."/>
            <person name="Micklem G."/>
            <person name="Kim H."/>
            <person name="Bhak J."/>
            <person name="Lajeunesse T.C."/>
            <person name="Voolstra C.R."/>
        </authorList>
    </citation>
    <scope>NUCLEOTIDE SEQUENCE [LARGE SCALE GENOMIC DNA]</scope>
    <source>
        <strain evidence="4 5">CCMP2467</strain>
    </source>
</reference>
<feature type="transmembrane region" description="Helical" evidence="3">
    <location>
        <begin position="778"/>
        <end position="798"/>
    </location>
</feature>
<feature type="compositionally biased region" description="Basic residues" evidence="2">
    <location>
        <begin position="3288"/>
        <end position="3319"/>
    </location>
</feature>
<dbReference type="Proteomes" id="UP000186817">
    <property type="component" value="Unassembled WGS sequence"/>
</dbReference>
<keyword evidence="5" id="KW-1185">Reference proteome</keyword>
<feature type="region of interest" description="Disordered" evidence="2">
    <location>
        <begin position="1981"/>
        <end position="2000"/>
    </location>
</feature>
<feature type="compositionally biased region" description="Acidic residues" evidence="2">
    <location>
        <begin position="3401"/>
        <end position="3413"/>
    </location>
</feature>
<feature type="region of interest" description="Disordered" evidence="2">
    <location>
        <begin position="2039"/>
        <end position="2065"/>
    </location>
</feature>
<feature type="region of interest" description="Disordered" evidence="2">
    <location>
        <begin position="3256"/>
        <end position="3383"/>
    </location>
</feature>
<feature type="coiled-coil region" evidence="1">
    <location>
        <begin position="2679"/>
        <end position="2706"/>
    </location>
</feature>
<proteinExistence type="predicted"/>
<dbReference type="Gene3D" id="1.10.287.1490">
    <property type="match status" value="1"/>
</dbReference>
<feature type="region of interest" description="Disordered" evidence="2">
    <location>
        <begin position="508"/>
        <end position="531"/>
    </location>
</feature>
<feature type="region of interest" description="Disordered" evidence="2">
    <location>
        <begin position="3521"/>
        <end position="3551"/>
    </location>
</feature>
<feature type="compositionally biased region" description="Basic and acidic residues" evidence="2">
    <location>
        <begin position="3320"/>
        <end position="3338"/>
    </location>
</feature>
<name>A0A1Q9D0I6_SYMMI</name>
<keyword evidence="3" id="KW-0812">Transmembrane</keyword>
<dbReference type="PANTHER" id="PTHR34491:SF74">
    <property type="entry name" value="DUF4456 DOMAIN-CONTAINING PROTEIN"/>
    <property type="match status" value="1"/>
</dbReference>
<feature type="compositionally biased region" description="Low complexity" evidence="2">
    <location>
        <begin position="3521"/>
        <end position="3535"/>
    </location>
</feature>
<dbReference type="OrthoDB" id="411850at2759"/>
<organism evidence="4 5">
    <name type="scientific">Symbiodinium microadriaticum</name>
    <name type="common">Dinoflagellate</name>
    <name type="synonym">Zooxanthella microadriatica</name>
    <dbReference type="NCBI Taxonomy" id="2951"/>
    <lineage>
        <taxon>Eukaryota</taxon>
        <taxon>Sar</taxon>
        <taxon>Alveolata</taxon>
        <taxon>Dinophyceae</taxon>
        <taxon>Suessiales</taxon>
        <taxon>Symbiodiniaceae</taxon>
        <taxon>Symbiodinium</taxon>
    </lineage>
</organism>
<dbReference type="PANTHER" id="PTHR34491">
    <property type="entry name" value="A-TYPE INCLUSION PROTEIN, PUTATIVE-RELATED"/>
    <property type="match status" value="1"/>
</dbReference>
<evidence type="ECO:0000256" key="1">
    <source>
        <dbReference type="SAM" id="Coils"/>
    </source>
</evidence>
<gene>
    <name evidence="4" type="ORF">AK812_SmicGene29966</name>
</gene>
<feature type="transmembrane region" description="Helical" evidence="3">
    <location>
        <begin position="961"/>
        <end position="981"/>
    </location>
</feature>
<feature type="compositionally biased region" description="Basic residues" evidence="2">
    <location>
        <begin position="3352"/>
        <end position="3375"/>
    </location>
</feature>
<feature type="coiled-coil region" evidence="1">
    <location>
        <begin position="418"/>
        <end position="463"/>
    </location>
</feature>
<keyword evidence="3" id="KW-1133">Transmembrane helix</keyword>
<dbReference type="EMBL" id="LSRX01000801">
    <property type="protein sequence ID" value="OLP88667.1"/>
    <property type="molecule type" value="Genomic_DNA"/>
</dbReference>
<sequence length="3595" mass="398378">MEQHQAVVDEQLRQSRSDYNATLGDMKALWREIAALQTQTASAKLAAPALHAAARSFAARSLLPIRLDKMSCKRKRSNDDEEDEQTTTGDLHWIPAGRQFEFDDLVFWQGKEHGQSFKDVASRIDTVVFGPHASAAFPTELKPFISASLSRRKQYDFSDVITSPVGRAWAAADGKVVFVENPHSRVVADPNREQGAEPEGLLRQCFARLRQDKGASLAGVDQVRPVTFSGEDVILEPTEAAWPEMMKALQISAKLGPLAYEAAKDRVMELVLTSRPARPLTVIGFHDTNNWKMRADGALVVERPEKDRMPPFCNFGNQGDFLGNAKEGKTLLTPATEMRCIARAWAEAFDQAAEQDFLKPKDFAYMEPVSFNRPYDGGHEVRDWARRLPTTETGQAIFQEAHVSWVASKLKEAGDKLRDLAARAVSQHEDALSQLREELNEMRQDAAGKFRAAEDNADALRSEVASRFASLPDYQAELQPVKRQLQLVESLLLAYREALSEMTVRLRGSLEKDSSAQQPSSPRSGRWAAKQSLAASARRHASVDRMWHPGTQGLKKLVEGALQSVEELHSRVRRVEDSSSAGELADLKRQFDILQVSDEEQEEWFQRRVMADPAIAAAPAPAYVDDALGGGAKGAGKDKGPAKTKVADLNCSSATKPPSEDGSAKDCRAELEAPTGFTDPRCTQLAESLSAVTAKLEGLEADTLGALTAKLEHLEAEAFPNLVSRVEQLQVPSFTSCGKGADLDDSSNIHSGDEPSRTAESNLVAELAGHPAGSRSYLWVRVLGLLLIAITVFLCETLRWDHGSVKIWEVTHTTLEPNATRPALRTSNSEFDGISDERATINTLSEMSSFLTDLERIVNGSVLEFLERKLTDDSVLDGVLHEGAATFVRNGGEALIPEWASNWSGTTNSSRCFNFTWHHYESLVRPFGAFRRLQDKNLHKRRWTWSGVKTGFGRAFGGRRLWMLEFAVCVLLAVGIFANMVPGGFRDAGGYRDAGPRQHAHVGDAGPPFLGTATLKVPPAWSIERAAHYSLRSWISDLILWSSATDLEAHRLGPVAALQVTGSAKELVRELAPDHLANGIHDPQTGQHITGLMLLVRTLATRYAPLDQEASTKAVGEFLNFSKLPNEAVDALLVRFDVLRNRAAQRGGLALNASGMAWILLRALSLPAELLDRLLAQTGGQLPVNEDQLVELMGRIRRQGHLFEQGFKTSFKQGGTGDPGAYFYPTFAGKGHGGKGKSKGRTNPRGKAFTGVLPELASKVEQLQVQQRPERATDPQVEALSALTAKLDRLETQVETLPDLVGKVEMLQAQEKVQQQPEGATSLQVERLSVLTAKLEQLEVENQTALTAKMDRQEELAEASAAAAAQADLLSALAERVAILEDFREKPPAIQADVAVARVTVKYMASYSRPAIRLGEGPKFAVCAVSYSQLREKIGDNPEDSTASMSKELQSLRSAIDALSAESEIESTFKDTVERIDGDVARLFARMEDAESSLLQGDSDDLVARTVSDVAALREAIESLSLRTTDVEGTLVNLKTRSLAETERFASLDQNVTAMQEEVSTLRPELLKDLGRVGEDVAALQSAFDEVKRLVRAFRAKSKCQTKTKPQISSESLSERLAKHCDCHQRRLKSGSSYGTCFAPFLSDKTLFAKLLKYVQDFQSLGKLEQDQFATWLVLSIIKNDLNLGVEGLNAWVFHRLRDLANQQGIVPSADGATNSKQFLKYYVLGNHVCRDAFASLHLMGVCPRLVNLVKAVMEAKEAAPTDPRYLKRKEGTAVSHKQGEVYSYLEGLHVTACLAHGYLANLFICHSDEQGVDIAKKNIHVQLDNDVDGFFSELTTHVRKKLHWADSFDTFRKASPSRILCATPVIAMTCCMDRVPKTKKYETMILKFADVLSTAEFQMRKAGQELRAWVTESREQMPPLEVRHCAFFPRHPSLHSTEPLLPLQASDTAEDLNDAPKQTVGLEPAMSTLRISKTKFSVPKAKATARRKREEEARTAQAETEASFKSTMVGFLMKEQDFDLAQASQVASVAWQRKLATEKKPKAKAKRPSAPEADQGSDHEPVDREPTLLDYLEFKMYFLEVEPEVPARRPSTPKNPKPSGGVCAAEFFAGSARLSSALTAVGVPCESFDLKLSMQHDFSSAGKVKSMLQKVVGCSISYAHFAPPCNSYSIARWPKLRSKDYAEGLPASKSKKPQTRHQQAELRLANRIVNNTADMMDDLMYGCDYKKRTVMAVNTSILDPLEKRKKSSGSLETSPDVSKAFVLFPPLQRAIETFEGWWQEHQDVEGILKALWPDPDSQQAWVMKLDQLFPPEDGVQYLQARWGDHGPKNLRPWHWGWTKACGNKGTVTKDNFLYLLQSVMVKGLVTDTLEAGIELPLIMPARNTFDDDFCKTELAPAFSVHEIKGWSRVTAMYIAVAAAQKAGILDDYIAFLKSCDKLRNFQTQVANYMNIPEGKDEIDINRDVTLVSVLSRSKPNCFTYVHQIDKRVQLYDCGPRQQLTAFKEAATQFNLSKGESDAVENLLLHISPATREMLTKMSSTFGMVKGPITHSGIASKALRNNFHRDSGIAFYEDKLGNANGTVELILSRVHKDYINTAVGMRASASDDRIQQLQKICRMFQLFLEHLATKLSDVFSAERPNLVESFMAGSFDDELLEQADKLPVPLDCAALAEFRHLTQRAANQLRNEELRKKKELQAQVDKASIQSLSEQMMQDVEALKVYDKSLSEAKELWGDMVQSYKRNRRNKGLARVEDIMSTRLNVQLLELGPTGGFKSIPKHYGFFKNVAAKDMDLKDIVDADTKIEDALIQNSLNPEYHMTAVFDIASLHGSKNHWTVDRVPLVSHKDMRLVPHADAEEQGEVIGVGDRVAQMGPKGWKHIISQLCLGRKWSDKDDPTRHKVIVVDPAPGCGDVIDAVWALNQAWEKKADVPLFVGINFYWPGNDAEEDVLSKWTVFCKTVQDSLGSLGSLTSVAAASDAKNGRVGVKFTGPEAHPSEGFDGIDLTRDLNEILEEFDRSDVDMSKVLYSVKPTKSLPGIMLLKDMKILLHSEEAMHGPSWKCPACELFGFGTGALTLDDTDLFKGTQRVGATLFQIENDYDFVVAVEDGKKQIARVCDLVYEAPFLNKIQALQAGVTDLTVEHHKCSPTKVTKQGREVELHCRLTLELKKQAVAFIGDRLDDSTLAQSVMKRGVFGSVFRDDPKALPNAGGAVVWEVQKSLNPPAMLKAYKPKLWLLGALKMDATKVYVLECEKSDIMDVPPKTNTQDQDEPSTITDAVNDTEAPEKPKPKAKGKGKPKAKAKARGKSKNSKKTVRAKKKAKKDEKADDMEKDKEAKPADNEPADEEPGDVKKKPSAKTKKSMKTKKTKKGKNKRKAATTWYGETGGLDPWCEEEGWKVHPEESEEAVAEDDENLPEERGLEADTKANKKVYSEIDETYFKLHKKRKDGYCYVKSVNPDKQVFQVKIPGADMMHNIMVCEKMMDKIVELGVEAATKLRSDFYEKYPDLLAVEVVAAQHQAAAQQQANLQRTTPSTGSRRGRAREDDDAEDCDAWNDVDDDGAMVVVMMRPPVSPYQVVAAFRLFLPLVFVNAVKMAD</sequence>
<feature type="compositionally biased region" description="Polar residues" evidence="2">
    <location>
        <begin position="3261"/>
        <end position="3277"/>
    </location>
</feature>
<evidence type="ECO:0000313" key="5">
    <source>
        <dbReference type="Proteomes" id="UP000186817"/>
    </source>
</evidence>
<evidence type="ECO:0000256" key="3">
    <source>
        <dbReference type="SAM" id="Phobius"/>
    </source>
</evidence>